<evidence type="ECO:0000256" key="8">
    <source>
        <dbReference type="ARBA" id="ARBA00023014"/>
    </source>
</evidence>
<keyword evidence="9 10" id="KW-0238">DNA-binding</keyword>
<evidence type="ECO:0000256" key="11">
    <source>
        <dbReference type="PIRSR" id="PIRSR009449-1"/>
    </source>
</evidence>
<reference evidence="13" key="1">
    <citation type="submission" date="2021-01" db="EMBL/GenBank/DDBJ databases">
        <authorList>
            <person name="Li R."/>
            <person name="Bekaert M."/>
        </authorList>
    </citation>
    <scope>NUCLEOTIDE SEQUENCE</scope>
    <source>
        <strain evidence="13">Farmed</strain>
    </source>
</reference>
<dbReference type="PIRSF" id="PIRSF009449">
    <property type="entry name" value="DNA_primase_large_subunit"/>
    <property type="match status" value="1"/>
</dbReference>
<dbReference type="GO" id="GO:0046872">
    <property type="term" value="F:metal ion binding"/>
    <property type="evidence" value="ECO:0007669"/>
    <property type="project" value="UniProtKB-UniRule"/>
</dbReference>
<evidence type="ECO:0000313" key="13">
    <source>
        <dbReference type="EMBL" id="CAE1320579.1"/>
    </source>
</evidence>
<accession>A0A812E981</accession>
<gene>
    <name evidence="13" type="ORF">SPHA_70836</name>
</gene>
<dbReference type="PANTHER" id="PTHR10537">
    <property type="entry name" value="DNA PRIMASE LARGE SUBUNIT"/>
    <property type="match status" value="1"/>
</dbReference>
<feature type="binding site" evidence="11">
    <location>
        <position position="356"/>
    </location>
    <ligand>
        <name>[4Fe-4S] cluster</name>
        <dbReference type="ChEBI" id="CHEBI:49883"/>
    </ligand>
</feature>
<keyword evidence="8 10" id="KW-0411">Iron-sulfur</keyword>
<evidence type="ECO:0000256" key="7">
    <source>
        <dbReference type="ARBA" id="ARBA00023004"/>
    </source>
</evidence>
<dbReference type="GO" id="GO:0006270">
    <property type="term" value="P:DNA replication initiation"/>
    <property type="evidence" value="ECO:0007669"/>
    <property type="project" value="TreeGrafter"/>
</dbReference>
<evidence type="ECO:0000256" key="10">
    <source>
        <dbReference type="PIRNR" id="PIRNR009449"/>
    </source>
</evidence>
<name>A0A812E981_ACAPH</name>
<dbReference type="Gene3D" id="1.20.930.80">
    <property type="match status" value="1"/>
</dbReference>
<protein>
    <recommendedName>
        <fullName evidence="2 10">DNA primase large subunit</fullName>
    </recommendedName>
</protein>
<feature type="domain" description="DNA primase large subunit C-terminal" evidence="12">
    <location>
        <begin position="268"/>
        <end position="437"/>
    </location>
</feature>
<dbReference type="SUPFAM" id="SSF140914">
    <property type="entry name" value="PriB N-terminal domain-like"/>
    <property type="match status" value="1"/>
</dbReference>
<keyword evidence="14" id="KW-1185">Reference proteome</keyword>
<dbReference type="InterPro" id="IPR016558">
    <property type="entry name" value="DNA_primase_lsu_euk"/>
</dbReference>
<dbReference type="GO" id="GO:0003677">
    <property type="term" value="F:DNA binding"/>
    <property type="evidence" value="ECO:0007669"/>
    <property type="project" value="UniProtKB-UniRule"/>
</dbReference>
<dbReference type="Pfam" id="PF26466">
    <property type="entry name" value="DNA_primase_lrg_N"/>
    <property type="match status" value="1"/>
</dbReference>
<sequence>MEIAHTKLKKSSLNKSKKYLETKPQLSFYKLPPTESISLQEFEEFAVERLKVLKVMETVGIQHVKTNEEYDRELRNKLKATKIWKEIRTSGDFDQISHYILRLAYCRSDELRRWFLQQELDLFRYRFSILNHDEKKNFAAENDLGYTKIDDNERDEIANKLSKCGKGTMESEYYKVFFTEVLDLVRTRKVYLQNGYAYVKFSDLISIISNHFREHLSKELARTCRSLPRLEEDNRLLPLLNNLSRAYLGEDFSAKSNSGAVTIDMIESLSRKSFPPCMQQLHQNLRQNHHLRHGGRLQYGLFLKGIGLSLEDAMRFWKLEFTKIMESDKFEKSYAYNIRYNYGKEGKRANYTPYSCAKIIMSNPPSQGDYHGCVFRHVDPDLLKQRYRNQGIPAESIEMIMNYVEQKHYTLACTHYFEVTHNLKNNNFGLQHPNQYFDESQKVLNGEVKPQVSSTPVRVVKLSTVNSSQSSSSQLSNSFSKDDFMDDTDMCNLLDDEMEE</sequence>
<dbReference type="InterPro" id="IPR058560">
    <property type="entry name" value="DNA_primase_C"/>
</dbReference>
<evidence type="ECO:0000256" key="9">
    <source>
        <dbReference type="ARBA" id="ARBA00023125"/>
    </source>
</evidence>
<dbReference type="GO" id="GO:0006269">
    <property type="term" value="P:DNA replication, synthesis of primer"/>
    <property type="evidence" value="ECO:0007669"/>
    <property type="project" value="UniProtKB-KW"/>
</dbReference>
<dbReference type="GO" id="GO:0005658">
    <property type="term" value="C:alpha DNA polymerase:primase complex"/>
    <property type="evidence" value="ECO:0007669"/>
    <property type="project" value="TreeGrafter"/>
</dbReference>
<evidence type="ECO:0000256" key="5">
    <source>
        <dbReference type="ARBA" id="ARBA00022705"/>
    </source>
</evidence>
<evidence type="ECO:0000256" key="3">
    <source>
        <dbReference type="ARBA" id="ARBA00022485"/>
    </source>
</evidence>
<feature type="binding site" evidence="11">
    <location>
        <position position="373"/>
    </location>
    <ligand>
        <name>[4Fe-4S] cluster</name>
        <dbReference type="ChEBI" id="CHEBI:49883"/>
    </ligand>
</feature>
<organism evidence="13 14">
    <name type="scientific">Acanthosepion pharaonis</name>
    <name type="common">Pharaoh cuttlefish</name>
    <name type="synonym">Sepia pharaonis</name>
    <dbReference type="NCBI Taxonomy" id="158019"/>
    <lineage>
        <taxon>Eukaryota</taxon>
        <taxon>Metazoa</taxon>
        <taxon>Spiralia</taxon>
        <taxon>Lophotrochozoa</taxon>
        <taxon>Mollusca</taxon>
        <taxon>Cephalopoda</taxon>
        <taxon>Coleoidea</taxon>
        <taxon>Decapodiformes</taxon>
        <taxon>Sepiida</taxon>
        <taxon>Sepiina</taxon>
        <taxon>Sepiidae</taxon>
        <taxon>Acanthosepion</taxon>
    </lineage>
</organism>
<keyword evidence="6 10" id="KW-0479">Metal-binding</keyword>
<dbReference type="GO" id="GO:0051539">
    <property type="term" value="F:4 iron, 4 sulfur cluster binding"/>
    <property type="evidence" value="ECO:0007669"/>
    <property type="project" value="UniProtKB-UniRule"/>
</dbReference>
<evidence type="ECO:0000256" key="4">
    <source>
        <dbReference type="ARBA" id="ARBA00022515"/>
    </source>
</evidence>
<dbReference type="PANTHER" id="PTHR10537:SF3">
    <property type="entry name" value="DNA PRIMASE LARGE SUBUNIT"/>
    <property type="match status" value="1"/>
</dbReference>
<evidence type="ECO:0000259" key="12">
    <source>
        <dbReference type="Pfam" id="PF04104"/>
    </source>
</evidence>
<keyword evidence="3 10" id="KW-0004">4Fe-4S</keyword>
<dbReference type="CDD" id="cd07322">
    <property type="entry name" value="PriL_PriS_Eukaryotic"/>
    <property type="match status" value="1"/>
</dbReference>
<dbReference type="FunFam" id="1.20.930.80:FF:000001">
    <property type="entry name" value="DNA primase large subunit"/>
    <property type="match status" value="1"/>
</dbReference>
<comment type="caution">
    <text evidence="13">The sequence shown here is derived from an EMBL/GenBank/DDBJ whole genome shotgun (WGS) entry which is preliminary data.</text>
</comment>
<dbReference type="AlphaFoldDB" id="A0A812E981"/>
<dbReference type="EMBL" id="CAHIKZ030005183">
    <property type="protein sequence ID" value="CAE1320579.1"/>
    <property type="molecule type" value="Genomic_DNA"/>
</dbReference>
<keyword evidence="7 10" id="KW-0408">Iron</keyword>
<evidence type="ECO:0000313" key="14">
    <source>
        <dbReference type="Proteomes" id="UP000597762"/>
    </source>
</evidence>
<comment type="function">
    <text evidence="10">DNA primase is the polymerase that synthesizes small RNA primers for the Okazaki fragments made during discontinuous DNA replication.</text>
</comment>
<dbReference type="InterPro" id="IPR007238">
    <property type="entry name" value="DNA_primase_lsu_euk/arc"/>
</dbReference>
<feature type="binding site" evidence="11">
    <location>
        <position position="413"/>
    </location>
    <ligand>
        <name>[4Fe-4S] cluster</name>
        <dbReference type="ChEBI" id="CHEBI:49883"/>
    </ligand>
</feature>
<evidence type="ECO:0000256" key="2">
    <source>
        <dbReference type="ARBA" id="ARBA00019038"/>
    </source>
</evidence>
<dbReference type="OrthoDB" id="421393at2759"/>
<keyword evidence="5 10" id="KW-0235">DNA replication</keyword>
<comment type="similarity">
    <text evidence="1 10">Belongs to the eukaryotic-type primase large subunit family.</text>
</comment>
<dbReference type="Pfam" id="PF04104">
    <property type="entry name" value="DNA_primase_lrg"/>
    <property type="match status" value="1"/>
</dbReference>
<evidence type="ECO:0000256" key="1">
    <source>
        <dbReference type="ARBA" id="ARBA00010564"/>
    </source>
</evidence>
<keyword evidence="4 10" id="KW-0639">Primosome</keyword>
<evidence type="ECO:0000256" key="6">
    <source>
        <dbReference type="ARBA" id="ARBA00022723"/>
    </source>
</evidence>
<proteinExistence type="inferred from homology"/>
<dbReference type="Proteomes" id="UP000597762">
    <property type="component" value="Unassembled WGS sequence"/>
</dbReference>
<comment type="cofactor">
    <cofactor evidence="10">
        <name>[4Fe-4S] cluster</name>
        <dbReference type="ChEBI" id="CHEBI:49883"/>
    </cofactor>
    <text evidence="10">Binds 1 [4Fe-4S] cluster.</text>
</comment>
<feature type="binding site" evidence="11">
    <location>
        <position position="277"/>
    </location>
    <ligand>
        <name>[4Fe-4S] cluster</name>
        <dbReference type="ChEBI" id="CHEBI:49883"/>
    </ligand>
</feature>